<name>A0A3B3RDK3_9TELE</name>
<feature type="domain" description="C-type lectin" evidence="3">
    <location>
        <begin position="40"/>
        <end position="155"/>
    </location>
</feature>
<dbReference type="Pfam" id="PF00059">
    <property type="entry name" value="Lectin_C"/>
    <property type="match status" value="1"/>
</dbReference>
<evidence type="ECO:0000256" key="1">
    <source>
        <dbReference type="SAM" id="Phobius"/>
    </source>
</evidence>
<evidence type="ECO:0000313" key="4">
    <source>
        <dbReference type="Ensembl" id="ENSPKIP00000015716.1"/>
    </source>
</evidence>
<dbReference type="OrthoDB" id="9945342at2759"/>
<dbReference type="Gene3D" id="3.10.100.10">
    <property type="entry name" value="Mannose-Binding Protein A, subunit A"/>
    <property type="match status" value="1"/>
</dbReference>
<dbReference type="InterPro" id="IPR016187">
    <property type="entry name" value="CTDL_fold"/>
</dbReference>
<dbReference type="PROSITE" id="PS50041">
    <property type="entry name" value="C_TYPE_LECTIN_2"/>
    <property type="match status" value="1"/>
</dbReference>
<reference evidence="4" key="1">
    <citation type="submission" date="2025-08" db="UniProtKB">
        <authorList>
            <consortium name="Ensembl"/>
        </authorList>
    </citation>
    <scope>IDENTIFICATION</scope>
</reference>
<evidence type="ECO:0000259" key="3">
    <source>
        <dbReference type="PROSITE" id="PS50041"/>
    </source>
</evidence>
<evidence type="ECO:0000256" key="2">
    <source>
        <dbReference type="SAM" id="SignalP"/>
    </source>
</evidence>
<dbReference type="STRING" id="1676925.ENSPKIP00000015716"/>
<dbReference type="GeneTree" id="ENSGT01150000286973"/>
<reference evidence="4" key="2">
    <citation type="submission" date="2025-09" db="UniProtKB">
        <authorList>
            <consortium name="Ensembl"/>
        </authorList>
    </citation>
    <scope>IDENTIFICATION</scope>
</reference>
<evidence type="ECO:0000313" key="5">
    <source>
        <dbReference type="Proteomes" id="UP000261540"/>
    </source>
</evidence>
<keyword evidence="1" id="KW-1133">Transmembrane helix</keyword>
<feature type="transmembrane region" description="Helical" evidence="1">
    <location>
        <begin position="178"/>
        <end position="201"/>
    </location>
</feature>
<proteinExistence type="predicted"/>
<feature type="chain" id="PRO_5017337136" evidence="2">
    <location>
        <begin position="28"/>
        <end position="241"/>
    </location>
</feature>
<dbReference type="InterPro" id="IPR016186">
    <property type="entry name" value="C-type_lectin-like/link_sf"/>
</dbReference>
<dbReference type="GeneID" id="111839195"/>
<organism evidence="4 5">
    <name type="scientific">Paramormyrops kingsleyae</name>
    <dbReference type="NCBI Taxonomy" id="1676925"/>
    <lineage>
        <taxon>Eukaryota</taxon>
        <taxon>Metazoa</taxon>
        <taxon>Chordata</taxon>
        <taxon>Craniata</taxon>
        <taxon>Vertebrata</taxon>
        <taxon>Euteleostomi</taxon>
        <taxon>Actinopterygii</taxon>
        <taxon>Neopterygii</taxon>
        <taxon>Teleostei</taxon>
        <taxon>Osteoglossocephala</taxon>
        <taxon>Osteoglossomorpha</taxon>
        <taxon>Osteoglossiformes</taxon>
        <taxon>Mormyridae</taxon>
        <taxon>Paramormyrops</taxon>
    </lineage>
</organism>
<keyword evidence="1" id="KW-0472">Membrane</keyword>
<dbReference type="Ensembl" id="ENSPKIT00000040189.1">
    <property type="protein sequence ID" value="ENSPKIP00000015716.1"/>
    <property type="gene ID" value="ENSPKIG00000002341.1"/>
</dbReference>
<protein>
    <submittedName>
        <fullName evidence="4">CD302 molecule</fullName>
    </submittedName>
</protein>
<dbReference type="InterPro" id="IPR001304">
    <property type="entry name" value="C-type_lectin-like"/>
</dbReference>
<dbReference type="SUPFAM" id="SSF56436">
    <property type="entry name" value="C-type lectin-like"/>
    <property type="match status" value="1"/>
</dbReference>
<accession>A0A3B3RDK3</accession>
<keyword evidence="1" id="KW-0812">Transmembrane</keyword>
<dbReference type="CDD" id="cd00037">
    <property type="entry name" value="CLECT"/>
    <property type="match status" value="1"/>
</dbReference>
<dbReference type="Proteomes" id="UP000261540">
    <property type="component" value="Unplaced"/>
</dbReference>
<dbReference type="PANTHER" id="PTHR22803">
    <property type="entry name" value="MANNOSE, PHOSPHOLIPASE, LECTIN RECEPTOR RELATED"/>
    <property type="match status" value="1"/>
</dbReference>
<feature type="signal peptide" evidence="2">
    <location>
        <begin position="1"/>
        <end position="27"/>
    </location>
</feature>
<dbReference type="SMART" id="SM00034">
    <property type="entry name" value="CLECT"/>
    <property type="match status" value="1"/>
</dbReference>
<keyword evidence="2" id="KW-0732">Signal</keyword>
<keyword evidence="5" id="KW-1185">Reference proteome</keyword>
<dbReference type="RefSeq" id="XP_023658674.1">
    <property type="nucleotide sequence ID" value="XM_023802906.2"/>
</dbReference>
<dbReference type="AlphaFoldDB" id="A0A3B3RDK3"/>
<sequence length="241" mass="27268">MGSRRRCRPSFLCKLVAFALCCSCCFGGECPADGRMWVPFGNSCYHFVHGEEEDVFKSYSIERAKDLCHGYGLLTVNSKEENMFVIKYSSEVWKGNRNVWLGIYYDSESEELVWQTEEHLDFTNWGKYSDDLVSMDTCGALNASSGMWDLVSCEETSENGVVCETLQEPEKPKKSNSWLLSALVILSVVVILGISAVIWFMQQRHSFGPVLFTAFEYHPPFRALSPDEACLMEVEETGPLP</sequence>
<dbReference type="InterPro" id="IPR050111">
    <property type="entry name" value="C-type_lectin/snaclec_domain"/>
</dbReference>